<dbReference type="InterPro" id="IPR050491">
    <property type="entry name" value="AmpC-like"/>
</dbReference>
<evidence type="ECO:0000259" key="2">
    <source>
        <dbReference type="Pfam" id="PF00144"/>
    </source>
</evidence>
<dbReference type="RefSeq" id="WP_117392378.1">
    <property type="nucleotide sequence ID" value="NZ_QWDC01000002.1"/>
</dbReference>
<evidence type="ECO:0000313" key="3">
    <source>
        <dbReference type="EMBL" id="RFZ92670.1"/>
    </source>
</evidence>
<name>A0A372NTR7_9SPHI</name>
<dbReference type="Pfam" id="PF00144">
    <property type="entry name" value="Beta-lactamase"/>
    <property type="match status" value="1"/>
</dbReference>
<dbReference type="EMBL" id="QWDC01000002">
    <property type="protein sequence ID" value="RFZ92670.1"/>
    <property type="molecule type" value="Genomic_DNA"/>
</dbReference>
<keyword evidence="3" id="KW-0378">Hydrolase</keyword>
<accession>A0A372NTR7</accession>
<feature type="chain" id="PRO_5016613468" evidence="1">
    <location>
        <begin position="21"/>
        <end position="511"/>
    </location>
</feature>
<keyword evidence="4" id="KW-1185">Reference proteome</keyword>
<dbReference type="GO" id="GO:0016787">
    <property type="term" value="F:hydrolase activity"/>
    <property type="evidence" value="ECO:0007669"/>
    <property type="project" value="UniProtKB-KW"/>
</dbReference>
<dbReference type="PANTHER" id="PTHR46825:SF15">
    <property type="entry name" value="BETA-LACTAMASE-RELATED DOMAIN-CONTAINING PROTEIN"/>
    <property type="match status" value="1"/>
</dbReference>
<feature type="signal peptide" evidence="1">
    <location>
        <begin position="1"/>
        <end position="20"/>
    </location>
</feature>
<dbReference type="PANTHER" id="PTHR46825">
    <property type="entry name" value="D-ALANYL-D-ALANINE-CARBOXYPEPTIDASE/ENDOPEPTIDASE AMPH"/>
    <property type="match status" value="1"/>
</dbReference>
<comment type="caution">
    <text evidence="3">The sequence shown here is derived from an EMBL/GenBank/DDBJ whole genome shotgun (WGS) entry which is preliminary data.</text>
</comment>
<keyword evidence="1" id="KW-0732">Signal</keyword>
<dbReference type="Gene3D" id="2.40.128.600">
    <property type="match status" value="1"/>
</dbReference>
<proteinExistence type="predicted"/>
<dbReference type="InterPro" id="IPR001466">
    <property type="entry name" value="Beta-lactam-related"/>
</dbReference>
<evidence type="ECO:0000313" key="4">
    <source>
        <dbReference type="Proteomes" id="UP000264217"/>
    </source>
</evidence>
<dbReference type="SUPFAM" id="SSF56601">
    <property type="entry name" value="beta-lactamase/transpeptidase-like"/>
    <property type="match status" value="1"/>
</dbReference>
<protein>
    <submittedName>
        <fullName evidence="3">Serine hydrolase</fullName>
    </submittedName>
</protein>
<evidence type="ECO:0000256" key="1">
    <source>
        <dbReference type="SAM" id="SignalP"/>
    </source>
</evidence>
<sequence length="511" mass="57139">MKKLHLLFSFCLITSLSVNAQKIDRSKFITDSLDAYINRALTNWRIPGAAVCIVKDGKVVMMKGYGIKELGLPNKVDANTLFMIGSNTKAFTATALAMLQADKKLSLDDRVTKYIPEFKLENHAAGEQAIIKDLLCHRLGFRTFQGDFTFYNSNLSRHEIIEKLGKMKATYPFRTTWGYTNAAFLTAGEIINRAVGKQWETYLKESIFSPLGMNSTLALTAEMPKATNRTVPHTLVDGRLTALPYATLDGIAPAGSISSSVNDMSKWVMALLDNGKVGNKQVIPAAAIAATRQPMDVVGNTYHLNGDSGFQLYGLGWFLQDYCGKRLVMHDGGVTGYVSSVTLVPSEKLGIIVLTNTDHNALYEALRWDIIDAYLGNKNYHYNEEFLEDNKKETARSQAADKLKRDTVMMNLKPQLSIGKYTGKYFNDLYGNMTIERGEEGNQLEARFEHHPKMYAKMLPLGGNRFQVTFSDPTFGKAVFPFMVRDGKVTGIRVKVAEFVEHDPYDFKKLD</sequence>
<dbReference type="OrthoDB" id="1522765at2"/>
<reference evidence="3 4" key="1">
    <citation type="submission" date="2018-08" db="EMBL/GenBank/DDBJ databases">
        <title>Mucilaginibacter sp. MYSH2.</title>
        <authorList>
            <person name="Seo T."/>
        </authorList>
    </citation>
    <scope>NUCLEOTIDE SEQUENCE [LARGE SCALE GENOMIC DNA]</scope>
    <source>
        <strain evidence="3 4">MYSH2</strain>
    </source>
</reference>
<feature type="domain" description="Beta-lactamase-related" evidence="2">
    <location>
        <begin position="34"/>
        <end position="371"/>
    </location>
</feature>
<dbReference type="InterPro" id="IPR012338">
    <property type="entry name" value="Beta-lactam/transpept-like"/>
</dbReference>
<gene>
    <name evidence="3" type="ORF">D0C36_14765</name>
</gene>
<dbReference type="Gene3D" id="3.40.710.10">
    <property type="entry name" value="DD-peptidase/beta-lactamase superfamily"/>
    <property type="match status" value="1"/>
</dbReference>
<dbReference type="Proteomes" id="UP000264217">
    <property type="component" value="Unassembled WGS sequence"/>
</dbReference>
<dbReference type="AlphaFoldDB" id="A0A372NTR7"/>
<organism evidence="3 4">
    <name type="scientific">Mucilaginibacter conchicola</name>
    <dbReference type="NCBI Taxonomy" id="2303333"/>
    <lineage>
        <taxon>Bacteria</taxon>
        <taxon>Pseudomonadati</taxon>
        <taxon>Bacteroidota</taxon>
        <taxon>Sphingobacteriia</taxon>
        <taxon>Sphingobacteriales</taxon>
        <taxon>Sphingobacteriaceae</taxon>
        <taxon>Mucilaginibacter</taxon>
    </lineage>
</organism>